<dbReference type="OrthoDB" id="6314958at2"/>
<protein>
    <submittedName>
        <fullName evidence="2">Uncharacterized protein</fullName>
    </submittedName>
</protein>
<feature type="compositionally biased region" description="Polar residues" evidence="1">
    <location>
        <begin position="19"/>
        <end position="32"/>
    </location>
</feature>
<dbReference type="EMBL" id="WOCD01000001">
    <property type="protein sequence ID" value="MUH71204.1"/>
    <property type="molecule type" value="Genomic_DNA"/>
</dbReference>
<organism evidence="2 3">
    <name type="scientific">Psychrosphaera haliotis</name>
    <dbReference type="NCBI Taxonomy" id="555083"/>
    <lineage>
        <taxon>Bacteria</taxon>
        <taxon>Pseudomonadati</taxon>
        <taxon>Pseudomonadota</taxon>
        <taxon>Gammaproteobacteria</taxon>
        <taxon>Alteromonadales</taxon>
        <taxon>Pseudoalteromonadaceae</taxon>
        <taxon>Psychrosphaera</taxon>
    </lineage>
</organism>
<feature type="region of interest" description="Disordered" evidence="1">
    <location>
        <begin position="1"/>
        <end position="40"/>
    </location>
</feature>
<evidence type="ECO:0000256" key="1">
    <source>
        <dbReference type="SAM" id="MobiDB-lite"/>
    </source>
</evidence>
<reference evidence="2 3" key="1">
    <citation type="submission" date="2019-11" db="EMBL/GenBank/DDBJ databases">
        <title>P. haliotis isolates from Z. marina roots.</title>
        <authorList>
            <person name="Cohen M."/>
            <person name="Jospin G."/>
            <person name="Eisen J.A."/>
            <person name="Coil D.A."/>
        </authorList>
    </citation>
    <scope>NUCLEOTIDE SEQUENCE [LARGE SCALE GENOMIC DNA]</scope>
    <source>
        <strain evidence="2 3">UCD-MCMsp1aY</strain>
    </source>
</reference>
<dbReference type="AlphaFoldDB" id="A0A6N8F4W8"/>
<evidence type="ECO:0000313" key="3">
    <source>
        <dbReference type="Proteomes" id="UP000439994"/>
    </source>
</evidence>
<name>A0A6N8F4W8_9GAMM</name>
<comment type="caution">
    <text evidence="2">The sequence shown here is derived from an EMBL/GenBank/DDBJ whole genome shotgun (WGS) entry which is preliminary data.</text>
</comment>
<accession>A0A6N8F4W8</accession>
<dbReference type="Proteomes" id="UP000439994">
    <property type="component" value="Unassembled WGS sequence"/>
</dbReference>
<gene>
    <name evidence="2" type="ORF">GNP35_01080</name>
</gene>
<feature type="compositionally biased region" description="Low complexity" evidence="1">
    <location>
        <begin position="1"/>
        <end position="17"/>
    </location>
</feature>
<proteinExistence type="predicted"/>
<keyword evidence="3" id="KW-1185">Reference proteome</keyword>
<sequence>MSNNSHSAHSLASAEHNTPTRIESLGSQQHPNMSHAMMDSDSNEMMDCCDAKCECPQNSCHNASYLLNSLRVIKRLHSSYRVDSLLDNTAIAHIKGLYRPPMTA</sequence>
<evidence type="ECO:0000313" key="2">
    <source>
        <dbReference type="EMBL" id="MUH71204.1"/>
    </source>
</evidence>